<evidence type="ECO:0000313" key="2">
    <source>
        <dbReference type="EMBL" id="GMI41433.1"/>
    </source>
</evidence>
<accession>A0ABQ6N622</accession>
<dbReference type="Proteomes" id="UP001165060">
    <property type="component" value="Unassembled WGS sequence"/>
</dbReference>
<reference evidence="2 3" key="1">
    <citation type="journal article" date="2023" name="Commun. Biol.">
        <title>Genome analysis of Parmales, the sister group of diatoms, reveals the evolutionary specialization of diatoms from phago-mixotrophs to photoautotrophs.</title>
        <authorList>
            <person name="Ban H."/>
            <person name="Sato S."/>
            <person name="Yoshikawa S."/>
            <person name="Yamada K."/>
            <person name="Nakamura Y."/>
            <person name="Ichinomiya M."/>
            <person name="Sato N."/>
            <person name="Blanc-Mathieu R."/>
            <person name="Endo H."/>
            <person name="Kuwata A."/>
            <person name="Ogata H."/>
        </authorList>
    </citation>
    <scope>NUCLEOTIDE SEQUENCE [LARGE SCALE GENOMIC DNA]</scope>
</reference>
<evidence type="ECO:0000256" key="1">
    <source>
        <dbReference type="SAM" id="MobiDB-lite"/>
    </source>
</evidence>
<sequence length="481" mass="53919">MDALAIICTYLSPPQKLSVSMSCKALYSDFGRAEHDDRLWRITLPTGKRSDEFFNDPCVKGYWEYDYDREELPITADHLSIALRATGLCTTRSRRCTFTDDDGVKYHLESWEQAKDCGDSAMDAWVDSGPFLGLFFATVSFDKNLRLRFLSLPSNYATHRSFALCTWAIAAARQWQDTTAPVAAVLDHAHEGVLCTRHFRRGSNRDCEFDARESSCAKAMGVLHRTLNRSIGFTSRDESGAAYNNDEKCEGGPMTVDDPSIAGMLFVAAEAEAIAILERALVLATPVPSVSNPCATDIVVTCDHIERARAVSPLDTLSNLSGAADMVNREKARPDLTCMTRALCRKAGVLQITGEAMDRVLIIFYDAIQKIATGLWWQRAIAAGVDEEGKEEEEEEEEEDDEEEEEEEEVAAEDTYYPDSDSDSAGDGSATWGEKERRVWADESEEEEEEFVQVTAQADHRKSFRPSKQRVRKILRSKVYW</sequence>
<feature type="compositionally biased region" description="Acidic residues" evidence="1">
    <location>
        <begin position="442"/>
        <end position="451"/>
    </location>
</feature>
<proteinExistence type="predicted"/>
<gene>
    <name evidence="2" type="ORF">TeGR_g8553</name>
</gene>
<keyword evidence="3" id="KW-1185">Reference proteome</keyword>
<organism evidence="2 3">
    <name type="scientific">Tetraparma gracilis</name>
    <dbReference type="NCBI Taxonomy" id="2962635"/>
    <lineage>
        <taxon>Eukaryota</taxon>
        <taxon>Sar</taxon>
        <taxon>Stramenopiles</taxon>
        <taxon>Ochrophyta</taxon>
        <taxon>Bolidophyceae</taxon>
        <taxon>Parmales</taxon>
        <taxon>Triparmaceae</taxon>
        <taxon>Tetraparma</taxon>
    </lineage>
</organism>
<evidence type="ECO:0008006" key="4">
    <source>
        <dbReference type="Google" id="ProtNLM"/>
    </source>
</evidence>
<evidence type="ECO:0000313" key="3">
    <source>
        <dbReference type="Proteomes" id="UP001165060"/>
    </source>
</evidence>
<protein>
    <recommendedName>
        <fullName evidence="4">F-box domain-containing protein</fullName>
    </recommendedName>
</protein>
<dbReference type="EMBL" id="BRYB01001001">
    <property type="protein sequence ID" value="GMI41433.1"/>
    <property type="molecule type" value="Genomic_DNA"/>
</dbReference>
<feature type="region of interest" description="Disordered" evidence="1">
    <location>
        <begin position="386"/>
        <end position="466"/>
    </location>
</feature>
<feature type="compositionally biased region" description="Acidic residues" evidence="1">
    <location>
        <begin position="386"/>
        <end position="412"/>
    </location>
</feature>
<comment type="caution">
    <text evidence="2">The sequence shown here is derived from an EMBL/GenBank/DDBJ whole genome shotgun (WGS) entry which is preliminary data.</text>
</comment>
<name>A0ABQ6N622_9STRA</name>